<comment type="subcellular location">
    <subcellularLocation>
        <location evidence="1">Secreted</location>
    </subcellularLocation>
</comment>
<dbReference type="GO" id="GO:0005576">
    <property type="term" value="C:extracellular region"/>
    <property type="evidence" value="ECO:0007669"/>
    <property type="project" value="UniProtKB-SubCell"/>
</dbReference>
<keyword evidence="5" id="KW-0464">Manganese</keyword>
<dbReference type="Pfam" id="PF00190">
    <property type="entry name" value="Cupin_1"/>
    <property type="match status" value="1"/>
</dbReference>
<sequence length="215" mass="22897">MLLAATLLVTTALAFDDLNIQLKLATTTHERFDILSPSSPLWRFDFHAQPGYTFSPGSVVNANAKSFPALEGVGMTLAQLNLGPCAMLPPHLHPRADNVVVAVTGNTTTWMVNENGVGTVVTELTPGMMTVFPRGSVHTMQNNGCDDAQLISALNSQDTGTLNIMNVAFNQLPAEMMKAALGDASLHIDDLKKDIPEVGTGSVLGSYECRARCGL</sequence>
<feature type="domain" description="Cupin type-1" evidence="6">
    <location>
        <begin position="44"/>
        <end position="189"/>
    </location>
</feature>
<evidence type="ECO:0000256" key="2">
    <source>
        <dbReference type="ARBA" id="ARBA00007456"/>
    </source>
</evidence>
<keyword evidence="3" id="KW-0964">Secreted</keyword>
<proteinExistence type="inferred from homology"/>
<evidence type="ECO:0000256" key="1">
    <source>
        <dbReference type="ARBA" id="ARBA00004613"/>
    </source>
</evidence>
<accession>A0A6A5X4D3</accession>
<comment type="similarity">
    <text evidence="2">Belongs to the germin family.</text>
</comment>
<dbReference type="GO" id="GO:0030145">
    <property type="term" value="F:manganese ion binding"/>
    <property type="evidence" value="ECO:0007669"/>
    <property type="project" value="InterPro"/>
</dbReference>
<dbReference type="CDD" id="cd02241">
    <property type="entry name" value="cupin_OxOx"/>
    <property type="match status" value="1"/>
</dbReference>
<keyword evidence="4" id="KW-0479">Metal-binding</keyword>
<dbReference type="Proteomes" id="UP000799779">
    <property type="component" value="Unassembled WGS sequence"/>
</dbReference>
<protein>
    <submittedName>
        <fullName evidence="7">RmlC-like cupin</fullName>
    </submittedName>
</protein>
<dbReference type="Gene3D" id="2.60.120.10">
    <property type="entry name" value="Jelly Rolls"/>
    <property type="match status" value="1"/>
</dbReference>
<dbReference type="OrthoDB" id="1921208at2759"/>
<dbReference type="InterPro" id="IPR014710">
    <property type="entry name" value="RmlC-like_jellyroll"/>
</dbReference>
<dbReference type="SUPFAM" id="SSF51182">
    <property type="entry name" value="RmlC-like cupins"/>
    <property type="match status" value="1"/>
</dbReference>
<dbReference type="EMBL" id="ML977556">
    <property type="protein sequence ID" value="KAF2007803.1"/>
    <property type="molecule type" value="Genomic_DNA"/>
</dbReference>
<dbReference type="SMART" id="SM00835">
    <property type="entry name" value="Cupin_1"/>
    <property type="match status" value="1"/>
</dbReference>
<gene>
    <name evidence="7" type="ORF">P154DRAFT_418828</name>
</gene>
<name>A0A6A5X4D3_9PLEO</name>
<evidence type="ECO:0000259" key="6">
    <source>
        <dbReference type="SMART" id="SM00835"/>
    </source>
</evidence>
<dbReference type="AlphaFoldDB" id="A0A6A5X4D3"/>
<dbReference type="InterPro" id="IPR011051">
    <property type="entry name" value="RmlC_Cupin_sf"/>
</dbReference>
<evidence type="ECO:0000256" key="4">
    <source>
        <dbReference type="ARBA" id="ARBA00022723"/>
    </source>
</evidence>
<dbReference type="PANTHER" id="PTHR31238">
    <property type="entry name" value="GERMIN-LIKE PROTEIN SUBFAMILY 3 MEMBER 3"/>
    <property type="match status" value="1"/>
</dbReference>
<dbReference type="InterPro" id="IPR001929">
    <property type="entry name" value="Germin"/>
</dbReference>
<reference evidence="7" key="1">
    <citation type="journal article" date="2020" name="Stud. Mycol.">
        <title>101 Dothideomycetes genomes: a test case for predicting lifestyles and emergence of pathogens.</title>
        <authorList>
            <person name="Haridas S."/>
            <person name="Albert R."/>
            <person name="Binder M."/>
            <person name="Bloem J."/>
            <person name="Labutti K."/>
            <person name="Salamov A."/>
            <person name="Andreopoulos B."/>
            <person name="Baker S."/>
            <person name="Barry K."/>
            <person name="Bills G."/>
            <person name="Bluhm B."/>
            <person name="Cannon C."/>
            <person name="Castanera R."/>
            <person name="Culley D."/>
            <person name="Daum C."/>
            <person name="Ezra D."/>
            <person name="Gonzalez J."/>
            <person name="Henrissat B."/>
            <person name="Kuo A."/>
            <person name="Liang C."/>
            <person name="Lipzen A."/>
            <person name="Lutzoni F."/>
            <person name="Magnuson J."/>
            <person name="Mondo S."/>
            <person name="Nolan M."/>
            <person name="Ohm R."/>
            <person name="Pangilinan J."/>
            <person name="Park H.-J."/>
            <person name="Ramirez L."/>
            <person name="Alfaro M."/>
            <person name="Sun H."/>
            <person name="Tritt A."/>
            <person name="Yoshinaga Y."/>
            <person name="Zwiers L.-H."/>
            <person name="Turgeon B."/>
            <person name="Goodwin S."/>
            <person name="Spatafora J."/>
            <person name="Crous P."/>
            <person name="Grigoriev I."/>
        </authorList>
    </citation>
    <scope>NUCLEOTIDE SEQUENCE</scope>
    <source>
        <strain evidence="7">CBS 123094</strain>
    </source>
</reference>
<evidence type="ECO:0000313" key="8">
    <source>
        <dbReference type="Proteomes" id="UP000799779"/>
    </source>
</evidence>
<dbReference type="InterPro" id="IPR006045">
    <property type="entry name" value="Cupin_1"/>
</dbReference>
<evidence type="ECO:0000256" key="3">
    <source>
        <dbReference type="ARBA" id="ARBA00022525"/>
    </source>
</evidence>
<keyword evidence="8" id="KW-1185">Reference proteome</keyword>
<organism evidence="7 8">
    <name type="scientific">Amniculicola lignicola CBS 123094</name>
    <dbReference type="NCBI Taxonomy" id="1392246"/>
    <lineage>
        <taxon>Eukaryota</taxon>
        <taxon>Fungi</taxon>
        <taxon>Dikarya</taxon>
        <taxon>Ascomycota</taxon>
        <taxon>Pezizomycotina</taxon>
        <taxon>Dothideomycetes</taxon>
        <taxon>Pleosporomycetidae</taxon>
        <taxon>Pleosporales</taxon>
        <taxon>Amniculicolaceae</taxon>
        <taxon>Amniculicola</taxon>
    </lineage>
</organism>
<evidence type="ECO:0000313" key="7">
    <source>
        <dbReference type="EMBL" id="KAF2007803.1"/>
    </source>
</evidence>
<evidence type="ECO:0000256" key="5">
    <source>
        <dbReference type="ARBA" id="ARBA00023211"/>
    </source>
</evidence>
<dbReference type="PRINTS" id="PR00325">
    <property type="entry name" value="GERMIN"/>
</dbReference>